<protein>
    <submittedName>
        <fullName evidence="5">Uncharacterized protein YcnI</fullName>
    </submittedName>
</protein>
<evidence type="ECO:0000313" key="5">
    <source>
        <dbReference type="EMBL" id="TQM95118.1"/>
    </source>
</evidence>
<keyword evidence="6" id="KW-1185">Reference proteome</keyword>
<gene>
    <name evidence="5" type="ORF">FHX68_2457</name>
</gene>
<dbReference type="AlphaFoldDB" id="A0A4Y3UMC6"/>
<feature type="transmembrane region" description="Helical" evidence="2">
    <location>
        <begin position="220"/>
        <end position="239"/>
    </location>
</feature>
<comment type="caution">
    <text evidence="5">The sequence shown here is derived from an EMBL/GenBank/DDBJ whole genome shotgun (WGS) entry which is preliminary data.</text>
</comment>
<evidence type="ECO:0000256" key="3">
    <source>
        <dbReference type="SAM" id="SignalP"/>
    </source>
</evidence>
<feature type="signal peptide" evidence="3">
    <location>
        <begin position="1"/>
        <end position="35"/>
    </location>
</feature>
<feature type="region of interest" description="Disordered" evidence="1">
    <location>
        <begin position="176"/>
        <end position="213"/>
    </location>
</feature>
<evidence type="ECO:0000313" key="6">
    <source>
        <dbReference type="Proteomes" id="UP000319804"/>
    </source>
</evidence>
<proteinExistence type="predicted"/>
<reference evidence="5 6" key="1">
    <citation type="submission" date="2019-06" db="EMBL/GenBank/DDBJ databases">
        <title>Sequencing the genomes of 1000 actinobacteria strains.</title>
        <authorList>
            <person name="Klenk H.-P."/>
        </authorList>
    </citation>
    <scope>NUCLEOTIDE SEQUENCE [LARGE SCALE GENOMIC DNA]</scope>
    <source>
        <strain evidence="5 6">DSM 20427</strain>
    </source>
</reference>
<name>A0A4Y3UMC6_9MICO</name>
<dbReference type="Pfam" id="PF07987">
    <property type="entry name" value="DUF1775"/>
    <property type="match status" value="1"/>
</dbReference>
<dbReference type="Gene3D" id="2.60.40.2230">
    <property type="entry name" value="Uncharacterised protein YcnI-like PF07987, DUF1775"/>
    <property type="match status" value="1"/>
</dbReference>
<evidence type="ECO:0000259" key="4">
    <source>
        <dbReference type="Pfam" id="PF07987"/>
    </source>
</evidence>
<feature type="domain" description="YncI copper-binding" evidence="4">
    <location>
        <begin position="36"/>
        <end position="170"/>
    </location>
</feature>
<dbReference type="RefSeq" id="WP_141380724.1">
    <property type="nucleotide sequence ID" value="NZ_BJNA01000031.1"/>
</dbReference>
<dbReference type="InterPro" id="IPR038507">
    <property type="entry name" value="YcnI-like_sf"/>
</dbReference>
<keyword evidence="2" id="KW-0812">Transmembrane</keyword>
<dbReference type="Proteomes" id="UP000319804">
    <property type="component" value="Unassembled WGS sequence"/>
</dbReference>
<feature type="chain" id="PRO_5030105494" evidence="3">
    <location>
        <begin position="36"/>
        <end position="244"/>
    </location>
</feature>
<keyword evidence="2" id="KW-0472">Membrane</keyword>
<sequence>MSRTHTRPPHTTRRIVLGGLLGAALVIAAPLAASAHVHVTPDESAAGTSTRLGFSFSHGCEDSPTTAVVLTIPEGVDGVTPVADGAWTISRELGDDGIPTQVTYTAVTPIESGISATVSLDVIFASSASGTSVAFPVLQKCVVGETDWSEVATEGQTEDDLASPAPVVAVGAVATDAGHGHGSADASDEDASGDADHADPDASGEARADGAAQADPVARWLAGGALVAGLAALGVALTGRRKRS</sequence>
<accession>A0A4Y3UMC6</accession>
<dbReference type="InterPro" id="IPR012533">
    <property type="entry name" value="YcnI-copper_dom"/>
</dbReference>
<keyword evidence="2" id="KW-1133">Transmembrane helix</keyword>
<keyword evidence="3" id="KW-0732">Signal</keyword>
<dbReference type="EMBL" id="VFPS01000004">
    <property type="protein sequence ID" value="TQM95118.1"/>
    <property type="molecule type" value="Genomic_DNA"/>
</dbReference>
<dbReference type="PROSITE" id="PS51318">
    <property type="entry name" value="TAT"/>
    <property type="match status" value="1"/>
</dbReference>
<evidence type="ECO:0000256" key="1">
    <source>
        <dbReference type="SAM" id="MobiDB-lite"/>
    </source>
</evidence>
<evidence type="ECO:0000256" key="2">
    <source>
        <dbReference type="SAM" id="Phobius"/>
    </source>
</evidence>
<feature type="compositionally biased region" description="Basic and acidic residues" evidence="1">
    <location>
        <begin position="194"/>
        <end position="208"/>
    </location>
</feature>
<dbReference type="InterPro" id="IPR006311">
    <property type="entry name" value="TAT_signal"/>
</dbReference>
<dbReference type="OrthoDB" id="9810871at2"/>
<organism evidence="5 6">
    <name type="scientific">Microbacterium lacticum</name>
    <dbReference type="NCBI Taxonomy" id="33885"/>
    <lineage>
        <taxon>Bacteria</taxon>
        <taxon>Bacillati</taxon>
        <taxon>Actinomycetota</taxon>
        <taxon>Actinomycetes</taxon>
        <taxon>Micrococcales</taxon>
        <taxon>Microbacteriaceae</taxon>
        <taxon>Microbacterium</taxon>
    </lineage>
</organism>